<sequence length="73" mass="8305">MNTDEAVARIMKVIEHYHEQAADPTVPFGPEQEDAALRAILKAVLDELIRLLVREVVKDVMECLSQQKPMDMN</sequence>
<protein>
    <submittedName>
        <fullName evidence="1">Uncharacterized protein</fullName>
    </submittedName>
</protein>
<dbReference type="AlphaFoldDB" id="A0A0F9BK02"/>
<accession>A0A0F9BK02</accession>
<dbReference type="EMBL" id="LAZR01040575">
    <property type="protein sequence ID" value="KKL14147.1"/>
    <property type="molecule type" value="Genomic_DNA"/>
</dbReference>
<comment type="caution">
    <text evidence="1">The sequence shown here is derived from an EMBL/GenBank/DDBJ whole genome shotgun (WGS) entry which is preliminary data.</text>
</comment>
<evidence type="ECO:0000313" key="1">
    <source>
        <dbReference type="EMBL" id="KKL14147.1"/>
    </source>
</evidence>
<name>A0A0F9BK02_9ZZZZ</name>
<reference evidence="1" key="1">
    <citation type="journal article" date="2015" name="Nature">
        <title>Complex archaea that bridge the gap between prokaryotes and eukaryotes.</title>
        <authorList>
            <person name="Spang A."/>
            <person name="Saw J.H."/>
            <person name="Jorgensen S.L."/>
            <person name="Zaremba-Niedzwiedzka K."/>
            <person name="Martijn J."/>
            <person name="Lind A.E."/>
            <person name="van Eijk R."/>
            <person name="Schleper C."/>
            <person name="Guy L."/>
            <person name="Ettema T.J."/>
        </authorList>
    </citation>
    <scope>NUCLEOTIDE SEQUENCE</scope>
</reference>
<proteinExistence type="predicted"/>
<gene>
    <name evidence="1" type="ORF">LCGC14_2518680</name>
</gene>
<organism evidence="1">
    <name type="scientific">marine sediment metagenome</name>
    <dbReference type="NCBI Taxonomy" id="412755"/>
    <lineage>
        <taxon>unclassified sequences</taxon>
        <taxon>metagenomes</taxon>
        <taxon>ecological metagenomes</taxon>
    </lineage>
</organism>